<sequence>MTPPPPRPRPTTTATAARNIIAVIGSTGVGKSQYAVSLANASALRQQQQRSHNNTNEADDDNSSKKIPHPTPRIRPVILSADAMQLYQGLPVITNKVTPEEQAGVEHWGLGVVRLAGEGKGEGEGEGEGVGGSWEVGKWCGEAWGKLERAREGGREGGRESVQSEREKSVMTERALKSGKSGKSVEEVKRKERARRADALGGRLRLTG</sequence>
<gene>
    <name evidence="1" type="ORF">QFC21_006954</name>
</gene>
<dbReference type="EMBL" id="JASBWT010000041">
    <property type="protein sequence ID" value="KAJ9092208.1"/>
    <property type="molecule type" value="Genomic_DNA"/>
</dbReference>
<dbReference type="Proteomes" id="UP001227268">
    <property type="component" value="Unassembled WGS sequence"/>
</dbReference>
<reference evidence="1" key="1">
    <citation type="submission" date="2023-04" db="EMBL/GenBank/DDBJ databases">
        <title>Draft Genome sequencing of Naganishia species isolated from polar environments using Oxford Nanopore Technology.</title>
        <authorList>
            <person name="Leo P."/>
            <person name="Venkateswaran K."/>
        </authorList>
    </citation>
    <scope>NUCLEOTIDE SEQUENCE</scope>
    <source>
        <strain evidence="1">MNA-CCFEE 5423</strain>
    </source>
</reference>
<evidence type="ECO:0000313" key="2">
    <source>
        <dbReference type="Proteomes" id="UP001227268"/>
    </source>
</evidence>
<proteinExistence type="predicted"/>
<comment type="caution">
    <text evidence="1">The sequence shown here is derived from an EMBL/GenBank/DDBJ whole genome shotgun (WGS) entry which is preliminary data.</text>
</comment>
<accession>A0ACC2UZF6</accession>
<organism evidence="1 2">
    <name type="scientific">Naganishia friedmannii</name>
    <dbReference type="NCBI Taxonomy" id="89922"/>
    <lineage>
        <taxon>Eukaryota</taxon>
        <taxon>Fungi</taxon>
        <taxon>Dikarya</taxon>
        <taxon>Basidiomycota</taxon>
        <taxon>Agaricomycotina</taxon>
        <taxon>Tremellomycetes</taxon>
        <taxon>Filobasidiales</taxon>
        <taxon>Filobasidiaceae</taxon>
        <taxon>Naganishia</taxon>
    </lineage>
</organism>
<protein>
    <submittedName>
        <fullName evidence="1">Uncharacterized protein</fullName>
    </submittedName>
</protein>
<evidence type="ECO:0000313" key="1">
    <source>
        <dbReference type="EMBL" id="KAJ9092208.1"/>
    </source>
</evidence>
<keyword evidence="2" id="KW-1185">Reference proteome</keyword>
<name>A0ACC2UZF6_9TREE</name>